<accession>A0ABP1D4E3</accession>
<keyword evidence="1" id="KW-0175">Coiled coil</keyword>
<feature type="coiled-coil region" evidence="1">
    <location>
        <begin position="17"/>
        <end position="184"/>
    </location>
</feature>
<evidence type="ECO:0000313" key="4">
    <source>
        <dbReference type="Proteomes" id="UP001497453"/>
    </source>
</evidence>
<dbReference type="Proteomes" id="UP001497453">
    <property type="component" value="Chromosome 2"/>
</dbReference>
<keyword evidence="4" id="KW-1185">Reference proteome</keyword>
<evidence type="ECO:0000313" key="3">
    <source>
        <dbReference type="EMBL" id="CAL1701774.1"/>
    </source>
</evidence>
<reference evidence="4" key="1">
    <citation type="submission" date="2024-04" db="EMBL/GenBank/DDBJ databases">
        <authorList>
            <person name="Shaw F."/>
            <person name="Minotto A."/>
        </authorList>
    </citation>
    <scope>NUCLEOTIDE SEQUENCE [LARGE SCALE GENOMIC DNA]</scope>
</reference>
<dbReference type="EMBL" id="OZ037945">
    <property type="protein sequence ID" value="CAL1701774.1"/>
    <property type="molecule type" value="Genomic_DNA"/>
</dbReference>
<feature type="compositionally biased region" description="Basic and acidic residues" evidence="2">
    <location>
        <begin position="407"/>
        <end position="421"/>
    </location>
</feature>
<organism evidence="3 4">
    <name type="scientific">Somion occarium</name>
    <dbReference type="NCBI Taxonomy" id="3059160"/>
    <lineage>
        <taxon>Eukaryota</taxon>
        <taxon>Fungi</taxon>
        <taxon>Dikarya</taxon>
        <taxon>Basidiomycota</taxon>
        <taxon>Agaricomycotina</taxon>
        <taxon>Agaricomycetes</taxon>
        <taxon>Polyporales</taxon>
        <taxon>Cerrenaceae</taxon>
        <taxon>Somion</taxon>
    </lineage>
</organism>
<protein>
    <submittedName>
        <fullName evidence="3">Uncharacterized protein</fullName>
    </submittedName>
</protein>
<feature type="region of interest" description="Disordered" evidence="2">
    <location>
        <begin position="386"/>
        <end position="421"/>
    </location>
</feature>
<gene>
    <name evidence="3" type="ORF">GFSPODELE1_LOCUS3749</name>
</gene>
<name>A0ABP1D4E3_9APHY</name>
<evidence type="ECO:0000256" key="2">
    <source>
        <dbReference type="SAM" id="MobiDB-lite"/>
    </source>
</evidence>
<proteinExistence type="predicted"/>
<evidence type="ECO:0000256" key="1">
    <source>
        <dbReference type="SAM" id="Coils"/>
    </source>
</evidence>
<sequence length="421" mass="48334">MDAELSDGDPEFSQDLVRILTKELKLARKQLRESDQKQRRTGTVDSAMEHTAVEQRLKDENAQLQEENAHLRTELDQQRVLMRALQENPDDKGGIVQPAQEDHLRSQVASLEKSLNIMTRERDKMLTEHEENSANVERANKYKDKYRSFKEESLKSLDALRGNVAKVEAQRDAALSEAQQLTESVAKFNPKAFIEGAFNDDAYPQDATTRRAFLKSKEMKLPKNVVKFLTYEVPLQFHNTHGVWIGPSSTHFLAVSPVYVYDPKAFGRSEGGFRPFEQDNNREEHVNRSRDLFYCKDRHWRYHGIYEYLGSKDLTLKDVRNLNRLHSVSIATGDIHIRSIRSPDMVAPNIKKMIKHMYSDGVLTIRCSGFRRIGFNKGLSEALHESSTMPIPIPGEGSSQQPKRKKPSTDEQESRPVKKKK</sequence>